<dbReference type="AlphaFoldDB" id="A0A7Y5AS22"/>
<feature type="chain" id="PRO_5031382544" evidence="1">
    <location>
        <begin position="20"/>
        <end position="107"/>
    </location>
</feature>
<gene>
    <name evidence="2" type="ORF">HRH59_10490</name>
</gene>
<sequence length="107" mass="11583">MKILFVCSLALLLSGQALADPTRPADGWQTDATAAQSTAAPASLRLQLIKNTEQGPVALINGQLLRKGDRFAQYLVADIQDAQVVLQSNGEQRVLPLLNTAIKHYEE</sequence>
<evidence type="ECO:0000313" key="2">
    <source>
        <dbReference type="EMBL" id="NRQ42980.1"/>
    </source>
</evidence>
<reference evidence="2 3" key="1">
    <citation type="submission" date="2020-06" db="EMBL/GenBank/DDBJ databases">
        <title>Rheinheimera sp. nov., a marine bacterium isolated from coastal.</title>
        <authorList>
            <person name="Yu Q."/>
            <person name="Qi Y."/>
            <person name="Pu J."/>
        </authorList>
    </citation>
    <scope>NUCLEOTIDE SEQUENCE [LARGE SCALE GENOMIC DNA]</scope>
    <source>
        <strain evidence="2 3">YQF-2</strain>
    </source>
</reference>
<proteinExistence type="predicted"/>
<comment type="caution">
    <text evidence="2">The sequence shown here is derived from an EMBL/GenBank/DDBJ whole genome shotgun (WGS) entry which is preliminary data.</text>
</comment>
<feature type="signal peptide" evidence="1">
    <location>
        <begin position="1"/>
        <end position="19"/>
    </location>
</feature>
<evidence type="ECO:0000313" key="3">
    <source>
        <dbReference type="Proteomes" id="UP000523161"/>
    </source>
</evidence>
<evidence type="ECO:0000256" key="1">
    <source>
        <dbReference type="SAM" id="SignalP"/>
    </source>
</evidence>
<keyword evidence="3" id="KW-1185">Reference proteome</keyword>
<dbReference type="RefSeq" id="WP_173501216.1">
    <property type="nucleotide sequence ID" value="NZ_JABSOD010000008.1"/>
</dbReference>
<accession>A0A7Y5AS22</accession>
<keyword evidence="1" id="KW-0732">Signal</keyword>
<dbReference type="EMBL" id="JABSOD010000008">
    <property type="protein sequence ID" value="NRQ42980.1"/>
    <property type="molecule type" value="Genomic_DNA"/>
</dbReference>
<organism evidence="2 3">
    <name type="scientific">Rheinheimera lutimaris</name>
    <dbReference type="NCBI Taxonomy" id="2740584"/>
    <lineage>
        <taxon>Bacteria</taxon>
        <taxon>Pseudomonadati</taxon>
        <taxon>Pseudomonadota</taxon>
        <taxon>Gammaproteobacteria</taxon>
        <taxon>Chromatiales</taxon>
        <taxon>Chromatiaceae</taxon>
        <taxon>Rheinheimera</taxon>
    </lineage>
</organism>
<name>A0A7Y5AS22_9GAMM</name>
<protein>
    <submittedName>
        <fullName evidence="2">Type II secretory pathway component</fullName>
    </submittedName>
</protein>
<dbReference type="Proteomes" id="UP000523161">
    <property type="component" value="Unassembled WGS sequence"/>
</dbReference>